<organism evidence="3 4">
    <name type="scientific">Lysinibacillus capsici</name>
    <dbReference type="NCBI Taxonomy" id="2115968"/>
    <lineage>
        <taxon>Bacteria</taxon>
        <taxon>Bacillati</taxon>
        <taxon>Bacillota</taxon>
        <taxon>Bacilli</taxon>
        <taxon>Bacillales</taxon>
        <taxon>Bacillaceae</taxon>
        <taxon>Lysinibacillus</taxon>
    </lineage>
</organism>
<evidence type="ECO:0000259" key="2">
    <source>
        <dbReference type="Pfam" id="PF20454"/>
    </source>
</evidence>
<name>A0A2X0YZM9_9BACI</name>
<dbReference type="HAMAP" id="MF_04144">
    <property type="entry name" value="TERL_LAMBDA"/>
    <property type="match status" value="1"/>
</dbReference>
<dbReference type="GO" id="GO:0005524">
    <property type="term" value="F:ATP binding"/>
    <property type="evidence" value="ECO:0007669"/>
    <property type="project" value="InterPro"/>
</dbReference>
<feature type="domain" description="Terminase large subunit GpA endonuclease" evidence="2">
    <location>
        <begin position="296"/>
        <end position="577"/>
    </location>
</feature>
<dbReference type="Proteomes" id="UP000251431">
    <property type="component" value="Unassembled WGS sequence"/>
</dbReference>
<dbReference type="GO" id="GO:0004519">
    <property type="term" value="F:endonuclease activity"/>
    <property type="evidence" value="ECO:0007669"/>
    <property type="project" value="InterPro"/>
</dbReference>
<dbReference type="AlphaFoldDB" id="A0A2X0YZM9"/>
<dbReference type="Pfam" id="PF05876">
    <property type="entry name" value="GpA_ATPase"/>
    <property type="match status" value="1"/>
</dbReference>
<dbReference type="PANTHER" id="PTHR34413:SF2">
    <property type="entry name" value="PROPHAGE TAIL FIBER ASSEMBLY PROTEIN HOMOLOG TFAE-RELATED"/>
    <property type="match status" value="1"/>
</dbReference>
<feature type="domain" description="Phage terminase large subunit GpA ATPase" evidence="1">
    <location>
        <begin position="40"/>
        <end position="286"/>
    </location>
</feature>
<dbReference type="PANTHER" id="PTHR34413">
    <property type="entry name" value="PROPHAGE TAIL FIBER ASSEMBLY PROTEIN HOMOLOG TFAE-RELATED-RELATED"/>
    <property type="match status" value="1"/>
</dbReference>
<reference evidence="3 4" key="1">
    <citation type="submission" date="2018-06" db="EMBL/GenBank/DDBJ databases">
        <authorList>
            <consortium name="Pathogen Informatics"/>
            <person name="Doyle S."/>
        </authorList>
    </citation>
    <scope>NUCLEOTIDE SEQUENCE [LARGE SCALE GENOMIC DNA]</scope>
    <source>
        <strain evidence="3 4">NCTC7582</strain>
    </source>
</reference>
<dbReference type="Gene3D" id="3.40.50.300">
    <property type="entry name" value="P-loop containing nucleotide triphosphate hydrolases"/>
    <property type="match status" value="1"/>
</dbReference>
<dbReference type="RefSeq" id="WP_112116223.1">
    <property type="nucleotide sequence ID" value="NZ_UAQE01000001.1"/>
</dbReference>
<gene>
    <name evidence="3" type="ORF">NCTC7582_00072</name>
</gene>
<dbReference type="GO" id="GO:0016887">
    <property type="term" value="F:ATP hydrolysis activity"/>
    <property type="evidence" value="ECO:0007669"/>
    <property type="project" value="InterPro"/>
</dbReference>
<dbReference type="InterPro" id="IPR027417">
    <property type="entry name" value="P-loop_NTPase"/>
</dbReference>
<accession>A0A2X0YZM9</accession>
<dbReference type="InterPro" id="IPR046453">
    <property type="entry name" value="GpA_ATPase"/>
</dbReference>
<dbReference type="InterPro" id="IPR008866">
    <property type="entry name" value="Phage_lambda_GpA-like"/>
</dbReference>
<dbReference type="EMBL" id="UAQE01000001">
    <property type="protein sequence ID" value="SPT95571.1"/>
    <property type="molecule type" value="Genomic_DNA"/>
</dbReference>
<dbReference type="InterPro" id="IPR051220">
    <property type="entry name" value="TFA_Chaperone"/>
</dbReference>
<sequence>MIAKKTINLFKDLAQLWSPRPNLTVSEWADKYRILTSDTSAEPGPWRTNRAPYMREIMDCITDSNTEEVAVMASAQVGKTEFMLNMVGYHIDYDPCPIMFMLPNKKLIRYFSTTRLSTMIEASEALREKVAQNAGNTIDEKSFLGGSIAIIGANAATSLSSRPIRILLCDEVDRYPVSAGKEGDPINLAKMRTTTFPSNRKHVYVSTPLDKGTSRIEQLYEDSTMEQWALSCPSCQTYQPIKWAQVKFEYQKTEDNEFIVNEVNHACSECGCLHSEREWKRAEGKWIAQKKHSYRRGFHLNQFSSPWVTWDKIVRDFLEAKRDGQEKLKTWVNTVLGESWEESGSKVDEEILFERREKYDAEVPEQVKVLTAAVDVQDDRFEIEVVGWGAGRESWGIEYHVLYGDLKEEETWQRLDLWLQKRWSKANGKRFGIACSCIDSGGHFTHEVYKFCKAREARRIYAIKGMNEAKGAYVPLLAGTSRPKPLKPLLVRLGTNDGKARVMSSLKVEEPGPNYCHFPRGQGGYELNYFLGLTAEKLETRHEKGIPYQTWVKIRTRNEPFDLRVYNTAALEIINPNFDYEYAISLGINKKKRVRKRR</sequence>
<evidence type="ECO:0000313" key="3">
    <source>
        <dbReference type="EMBL" id="SPT95571.1"/>
    </source>
</evidence>
<protein>
    <submittedName>
        <fullName evidence="3">Bacteriophage tail assembly protein</fullName>
    </submittedName>
</protein>
<evidence type="ECO:0000313" key="4">
    <source>
        <dbReference type="Proteomes" id="UP000251431"/>
    </source>
</evidence>
<proteinExistence type="inferred from homology"/>
<dbReference type="Pfam" id="PF20454">
    <property type="entry name" value="GpA_nuclease"/>
    <property type="match status" value="1"/>
</dbReference>
<evidence type="ECO:0000259" key="1">
    <source>
        <dbReference type="Pfam" id="PF05876"/>
    </source>
</evidence>
<dbReference type="InterPro" id="IPR046454">
    <property type="entry name" value="GpA_endonuclease"/>
</dbReference>